<accession>A0ABS8TJH7</accession>
<organism evidence="1 2">
    <name type="scientific">Datura stramonium</name>
    <name type="common">Jimsonweed</name>
    <name type="synonym">Common thornapple</name>
    <dbReference type="NCBI Taxonomy" id="4076"/>
    <lineage>
        <taxon>Eukaryota</taxon>
        <taxon>Viridiplantae</taxon>
        <taxon>Streptophyta</taxon>
        <taxon>Embryophyta</taxon>
        <taxon>Tracheophyta</taxon>
        <taxon>Spermatophyta</taxon>
        <taxon>Magnoliopsida</taxon>
        <taxon>eudicotyledons</taxon>
        <taxon>Gunneridae</taxon>
        <taxon>Pentapetalae</taxon>
        <taxon>asterids</taxon>
        <taxon>lamiids</taxon>
        <taxon>Solanales</taxon>
        <taxon>Solanaceae</taxon>
        <taxon>Solanoideae</taxon>
        <taxon>Datureae</taxon>
        <taxon>Datura</taxon>
    </lineage>
</organism>
<dbReference type="InterPro" id="IPR008686">
    <property type="entry name" value="RNA_pol_mitovir"/>
</dbReference>
<sequence>MPGVPFTRYAILDDDIVIGDERVAERYHELISLKIPHNKIGGRKVSGEILIQKSDSWRKIDGILRSGPPSPTTTSHFLWLPTVSGSTHGSPVTSVFSSSATAVSSGDLALSSLVIGAHVVGLFLGPFLLRKNHGQIFSASPRVQPDFVQLENRGHNHWTVEYK</sequence>
<dbReference type="EMBL" id="JACEIK010001598">
    <property type="protein sequence ID" value="MCD7470702.1"/>
    <property type="molecule type" value="Genomic_DNA"/>
</dbReference>
<name>A0ABS8TJH7_DATST</name>
<protein>
    <submittedName>
        <fullName evidence="1">Uncharacterized protein</fullName>
    </submittedName>
</protein>
<evidence type="ECO:0000313" key="2">
    <source>
        <dbReference type="Proteomes" id="UP000823775"/>
    </source>
</evidence>
<comment type="caution">
    <text evidence="1">The sequence shown here is derived from an EMBL/GenBank/DDBJ whole genome shotgun (WGS) entry which is preliminary data.</text>
</comment>
<keyword evidence="2" id="KW-1185">Reference proteome</keyword>
<gene>
    <name evidence="1" type="ORF">HAX54_010727</name>
</gene>
<proteinExistence type="predicted"/>
<dbReference type="Proteomes" id="UP000823775">
    <property type="component" value="Unassembled WGS sequence"/>
</dbReference>
<dbReference type="Pfam" id="PF05919">
    <property type="entry name" value="Mitovir_RNA_pol"/>
    <property type="match status" value="1"/>
</dbReference>
<evidence type="ECO:0000313" key="1">
    <source>
        <dbReference type="EMBL" id="MCD7470702.1"/>
    </source>
</evidence>
<reference evidence="1 2" key="1">
    <citation type="journal article" date="2021" name="BMC Genomics">
        <title>Datura genome reveals duplications of psychoactive alkaloid biosynthetic genes and high mutation rate following tissue culture.</title>
        <authorList>
            <person name="Rajewski A."/>
            <person name="Carter-House D."/>
            <person name="Stajich J."/>
            <person name="Litt A."/>
        </authorList>
    </citation>
    <scope>NUCLEOTIDE SEQUENCE [LARGE SCALE GENOMIC DNA]</scope>
    <source>
        <strain evidence="1">AR-01</strain>
    </source>
</reference>